<evidence type="ECO:0000256" key="7">
    <source>
        <dbReference type="ARBA" id="ARBA00023054"/>
    </source>
</evidence>
<dbReference type="GO" id="GO:0051301">
    <property type="term" value="P:cell division"/>
    <property type="evidence" value="ECO:0007669"/>
    <property type="project" value="UniProtKB-KW"/>
</dbReference>
<evidence type="ECO:0000256" key="9">
    <source>
        <dbReference type="ARBA" id="ARBA00023306"/>
    </source>
</evidence>
<evidence type="ECO:0000313" key="11">
    <source>
        <dbReference type="EMBL" id="KAK4216363.1"/>
    </source>
</evidence>
<protein>
    <recommendedName>
        <fullName evidence="13">HAUS augmin-like complex subunit 1</fullName>
    </recommendedName>
</protein>
<evidence type="ECO:0000256" key="1">
    <source>
        <dbReference type="ARBA" id="ARBA00004186"/>
    </source>
</evidence>
<reference evidence="11" key="2">
    <citation type="submission" date="2023-05" db="EMBL/GenBank/DDBJ databases">
        <authorList>
            <consortium name="Lawrence Berkeley National Laboratory"/>
            <person name="Steindorff A."/>
            <person name="Hensen N."/>
            <person name="Bonometti L."/>
            <person name="Westerberg I."/>
            <person name="Brannstrom I.O."/>
            <person name="Guillou S."/>
            <person name="Cros-Aarteil S."/>
            <person name="Calhoun S."/>
            <person name="Haridas S."/>
            <person name="Kuo A."/>
            <person name="Mondo S."/>
            <person name="Pangilinan J."/>
            <person name="Riley R."/>
            <person name="Labutti K."/>
            <person name="Andreopoulos B."/>
            <person name="Lipzen A."/>
            <person name="Chen C."/>
            <person name="Yanf M."/>
            <person name="Daum C."/>
            <person name="Ng V."/>
            <person name="Clum A."/>
            <person name="Ohm R."/>
            <person name="Martin F."/>
            <person name="Silar P."/>
            <person name="Natvig D."/>
            <person name="Lalanne C."/>
            <person name="Gautier V."/>
            <person name="Ament-Velasquez S.L."/>
            <person name="Kruys A."/>
            <person name="Hutchinson M.I."/>
            <person name="Powell A.J."/>
            <person name="Barry K."/>
            <person name="Miller A.N."/>
            <person name="Grigoriev I.V."/>
            <person name="Debuchy R."/>
            <person name="Gladieux P."/>
            <person name="Thoren M.H."/>
            <person name="Johannesson H."/>
        </authorList>
    </citation>
    <scope>NUCLEOTIDE SEQUENCE</scope>
    <source>
        <strain evidence="11">PSN293</strain>
    </source>
</reference>
<evidence type="ECO:0000256" key="5">
    <source>
        <dbReference type="ARBA" id="ARBA00022701"/>
    </source>
</evidence>
<evidence type="ECO:0000256" key="3">
    <source>
        <dbReference type="ARBA" id="ARBA00022490"/>
    </source>
</evidence>
<dbReference type="GO" id="GO:0005874">
    <property type="term" value="C:microtubule"/>
    <property type="evidence" value="ECO:0007669"/>
    <property type="project" value="UniProtKB-KW"/>
</dbReference>
<dbReference type="PANTHER" id="PTHR31570">
    <property type="entry name" value="HAUS AUGMIN-LIKE COMPLEX SUBUNIT 1"/>
    <property type="match status" value="1"/>
</dbReference>
<keyword evidence="6" id="KW-0498">Mitosis</keyword>
<keyword evidence="9" id="KW-0131">Cell cycle</keyword>
<evidence type="ECO:0000256" key="4">
    <source>
        <dbReference type="ARBA" id="ARBA00022618"/>
    </source>
</evidence>
<dbReference type="GO" id="GO:0005819">
    <property type="term" value="C:spindle"/>
    <property type="evidence" value="ECO:0007669"/>
    <property type="project" value="UniProtKB-SubCell"/>
</dbReference>
<dbReference type="EMBL" id="MU858069">
    <property type="protein sequence ID" value="KAK4216363.1"/>
    <property type="molecule type" value="Genomic_DNA"/>
</dbReference>
<dbReference type="Pfam" id="PF25762">
    <property type="entry name" value="HAUS1"/>
    <property type="match status" value="1"/>
</dbReference>
<keyword evidence="3" id="KW-0963">Cytoplasm</keyword>
<evidence type="ECO:0008006" key="13">
    <source>
        <dbReference type="Google" id="ProtNLM"/>
    </source>
</evidence>
<evidence type="ECO:0000256" key="6">
    <source>
        <dbReference type="ARBA" id="ARBA00022776"/>
    </source>
</evidence>
<feature type="coiled-coil region" evidence="10">
    <location>
        <begin position="235"/>
        <end position="286"/>
    </location>
</feature>
<evidence type="ECO:0000256" key="8">
    <source>
        <dbReference type="ARBA" id="ARBA00023212"/>
    </source>
</evidence>
<gene>
    <name evidence="11" type="ORF">QBC37DRAFT_94404</name>
</gene>
<organism evidence="11 12">
    <name type="scientific">Rhypophila decipiens</name>
    <dbReference type="NCBI Taxonomy" id="261697"/>
    <lineage>
        <taxon>Eukaryota</taxon>
        <taxon>Fungi</taxon>
        <taxon>Dikarya</taxon>
        <taxon>Ascomycota</taxon>
        <taxon>Pezizomycotina</taxon>
        <taxon>Sordariomycetes</taxon>
        <taxon>Sordariomycetidae</taxon>
        <taxon>Sordariales</taxon>
        <taxon>Naviculisporaceae</taxon>
        <taxon>Rhypophila</taxon>
    </lineage>
</organism>
<evidence type="ECO:0000313" key="12">
    <source>
        <dbReference type="Proteomes" id="UP001301769"/>
    </source>
</evidence>
<dbReference type="GO" id="GO:0070652">
    <property type="term" value="C:HAUS complex"/>
    <property type="evidence" value="ECO:0007669"/>
    <property type="project" value="InterPro"/>
</dbReference>
<keyword evidence="12" id="KW-1185">Reference proteome</keyword>
<name>A0AAN6YBP7_9PEZI</name>
<reference evidence="11" key="1">
    <citation type="journal article" date="2023" name="Mol. Phylogenet. Evol.">
        <title>Genome-scale phylogeny and comparative genomics of the fungal order Sordariales.</title>
        <authorList>
            <person name="Hensen N."/>
            <person name="Bonometti L."/>
            <person name="Westerberg I."/>
            <person name="Brannstrom I.O."/>
            <person name="Guillou S."/>
            <person name="Cros-Aarteil S."/>
            <person name="Calhoun S."/>
            <person name="Haridas S."/>
            <person name="Kuo A."/>
            <person name="Mondo S."/>
            <person name="Pangilinan J."/>
            <person name="Riley R."/>
            <person name="LaButti K."/>
            <person name="Andreopoulos B."/>
            <person name="Lipzen A."/>
            <person name="Chen C."/>
            <person name="Yan M."/>
            <person name="Daum C."/>
            <person name="Ng V."/>
            <person name="Clum A."/>
            <person name="Steindorff A."/>
            <person name="Ohm R.A."/>
            <person name="Martin F."/>
            <person name="Silar P."/>
            <person name="Natvig D.O."/>
            <person name="Lalanne C."/>
            <person name="Gautier V."/>
            <person name="Ament-Velasquez S.L."/>
            <person name="Kruys A."/>
            <person name="Hutchinson M.I."/>
            <person name="Powell A.J."/>
            <person name="Barry K."/>
            <person name="Miller A.N."/>
            <person name="Grigoriev I.V."/>
            <person name="Debuchy R."/>
            <person name="Gladieux P."/>
            <person name="Hiltunen Thoren M."/>
            <person name="Johannesson H."/>
        </authorList>
    </citation>
    <scope>NUCLEOTIDE SEQUENCE</scope>
    <source>
        <strain evidence="11">PSN293</strain>
    </source>
</reference>
<dbReference type="Proteomes" id="UP001301769">
    <property type="component" value="Unassembled WGS sequence"/>
</dbReference>
<sequence length="307" mass="34235">MSHLPPNAAIFSPSVARAAASAAKDWSFIDTWLSKKFQGRKPPPFERNPDTLRALLAVANANEAADEERTLVAKLESDTLREIQQQQQHQREVENPADAARQAILTSLEENLSREGRTALESMASVSVNLGMAFATPADLGQRMVALAAQASELEQMQARVAVLSRYVENEVRSVQELAKELKGEQYRPASHLAKQNLEMQRKIKSIAAKLPELRDKVTALASSVGMPNPTVEQVRQEEQAYLDLLAQKKELDAQVKAFQGLPPDTDQARQELEALRTELRRVTQRRDAVFEGLVERETPKKPSRPQ</sequence>
<dbReference type="GO" id="GO:0051225">
    <property type="term" value="P:spindle assembly"/>
    <property type="evidence" value="ECO:0007669"/>
    <property type="project" value="InterPro"/>
</dbReference>
<comment type="subcellular location">
    <subcellularLocation>
        <location evidence="1">Cytoplasm</location>
        <location evidence="1">Cytoskeleton</location>
        <location evidence="1">Spindle</location>
    </subcellularLocation>
</comment>
<accession>A0AAN6YBP7</accession>
<keyword evidence="8" id="KW-0206">Cytoskeleton</keyword>
<dbReference type="PANTHER" id="PTHR31570:SF1">
    <property type="entry name" value="HAUS AUGMIN-LIKE COMPLEX SUBUNIT 1"/>
    <property type="match status" value="1"/>
</dbReference>
<dbReference type="AlphaFoldDB" id="A0AAN6YBP7"/>
<dbReference type="InterPro" id="IPR026243">
    <property type="entry name" value="HAUS1"/>
</dbReference>
<keyword evidence="7 10" id="KW-0175">Coiled coil</keyword>
<proteinExistence type="inferred from homology"/>
<dbReference type="GO" id="GO:0005829">
    <property type="term" value="C:cytosol"/>
    <property type="evidence" value="ECO:0007669"/>
    <property type="project" value="TreeGrafter"/>
</dbReference>
<keyword evidence="4" id="KW-0132">Cell division</keyword>
<evidence type="ECO:0000256" key="10">
    <source>
        <dbReference type="SAM" id="Coils"/>
    </source>
</evidence>
<comment type="caution">
    <text evidence="11">The sequence shown here is derived from an EMBL/GenBank/DDBJ whole genome shotgun (WGS) entry which is preliminary data.</text>
</comment>
<keyword evidence="5" id="KW-0493">Microtubule</keyword>
<evidence type="ECO:0000256" key="2">
    <source>
        <dbReference type="ARBA" id="ARBA00005479"/>
    </source>
</evidence>
<comment type="similarity">
    <text evidence="2">Belongs to the HAUS1 family.</text>
</comment>